<dbReference type="AlphaFoldDB" id="A0A6M0K634"/>
<keyword evidence="3 4" id="KW-0620">Polyamine biosynthesis</keyword>
<keyword evidence="5" id="KW-0472">Membrane</keyword>
<dbReference type="PROSITE" id="PS51006">
    <property type="entry name" value="PABS_2"/>
    <property type="match status" value="1"/>
</dbReference>
<evidence type="ECO:0000256" key="5">
    <source>
        <dbReference type="SAM" id="Phobius"/>
    </source>
</evidence>
<protein>
    <recommendedName>
        <fullName evidence="6">PABS domain-containing protein</fullName>
    </recommendedName>
</protein>
<evidence type="ECO:0000256" key="1">
    <source>
        <dbReference type="ARBA" id="ARBA00007867"/>
    </source>
</evidence>
<evidence type="ECO:0000256" key="3">
    <source>
        <dbReference type="ARBA" id="ARBA00023115"/>
    </source>
</evidence>
<dbReference type="Proteomes" id="UP000483379">
    <property type="component" value="Unassembled WGS sequence"/>
</dbReference>
<dbReference type="CDD" id="cd02440">
    <property type="entry name" value="AdoMet_MTases"/>
    <property type="match status" value="1"/>
</dbReference>
<name>A0A6M0K634_9GAMM</name>
<dbReference type="Pfam" id="PF01564">
    <property type="entry name" value="Spermine_synth"/>
    <property type="match status" value="1"/>
</dbReference>
<dbReference type="InterPro" id="IPR029063">
    <property type="entry name" value="SAM-dependent_MTases_sf"/>
</dbReference>
<feature type="transmembrane region" description="Helical" evidence="5">
    <location>
        <begin position="207"/>
        <end position="224"/>
    </location>
</feature>
<dbReference type="InterPro" id="IPR036259">
    <property type="entry name" value="MFS_trans_sf"/>
</dbReference>
<keyword evidence="5" id="KW-0812">Transmembrane</keyword>
<dbReference type="Gene3D" id="1.20.1250.20">
    <property type="entry name" value="MFS general substrate transporter like domains"/>
    <property type="match status" value="1"/>
</dbReference>
<comment type="caution">
    <text evidence="7">The sequence shown here is derived from an EMBL/GenBank/DDBJ whole genome shotgun (WGS) entry which is preliminary data.</text>
</comment>
<feature type="transmembrane region" description="Helical" evidence="5">
    <location>
        <begin position="82"/>
        <end position="101"/>
    </location>
</feature>
<dbReference type="SUPFAM" id="SSF53335">
    <property type="entry name" value="S-adenosyl-L-methionine-dependent methyltransferases"/>
    <property type="match status" value="1"/>
</dbReference>
<reference evidence="7 8" key="1">
    <citation type="submission" date="2020-02" db="EMBL/GenBank/DDBJ databases">
        <title>Genome sequences of Thiorhodococcus mannitoliphagus and Thiorhodococcus minor, purple sulfur photosynthetic bacteria in the gammaproteobacterial family, Chromatiaceae.</title>
        <authorList>
            <person name="Aviles F.A."/>
            <person name="Meyer T.E."/>
            <person name="Kyndt J.A."/>
        </authorList>
    </citation>
    <scope>NUCLEOTIDE SEQUENCE [LARGE SCALE GENOMIC DNA]</scope>
    <source>
        <strain evidence="7 8">DSM 11518</strain>
    </source>
</reference>
<organism evidence="7 8">
    <name type="scientific">Thiorhodococcus minor</name>
    <dbReference type="NCBI Taxonomy" id="57489"/>
    <lineage>
        <taxon>Bacteria</taxon>
        <taxon>Pseudomonadati</taxon>
        <taxon>Pseudomonadota</taxon>
        <taxon>Gammaproteobacteria</taxon>
        <taxon>Chromatiales</taxon>
        <taxon>Chromatiaceae</taxon>
        <taxon>Thiorhodococcus</taxon>
    </lineage>
</organism>
<keyword evidence="5" id="KW-1133">Transmembrane helix</keyword>
<feature type="transmembrane region" description="Helical" evidence="5">
    <location>
        <begin position="158"/>
        <end position="176"/>
    </location>
</feature>
<keyword evidence="8" id="KW-1185">Reference proteome</keyword>
<evidence type="ECO:0000256" key="2">
    <source>
        <dbReference type="ARBA" id="ARBA00022679"/>
    </source>
</evidence>
<feature type="active site" description="Proton acceptor" evidence="4">
    <location>
        <position position="373"/>
    </location>
</feature>
<evidence type="ECO:0000313" key="7">
    <source>
        <dbReference type="EMBL" id="NEV65248.1"/>
    </source>
</evidence>
<sequence length="510" mass="54424">MSSASANRNRIRLLGYAATVFLSSALLLVLEIVAGRLIAPYVGVSLYTWTSIIGVILAGLSLGNWVGGVWADRGASDREAGLVLAGAGIYCLLSLVLLPVVGDSAQRQGLSLLSASFLIAAVLFATPAALIGVVTPLLTTLALRLDARTGHVVGRMHALAAIGSILGTFLAGYWLIQTFGTKTVILGVGAMLIALGLSYLRLGSKPLVAAMLAATIGTMGLVALKDGLASSCEGESAYFCIRVADHSADAPFGEARGLVLDHLLHGINHAELPELLIAPYIQALDELARAHFADRDAGELKWLFAGGGAYSLPRAVKTINPQAEITVAELDPAVTETARERLFVDTSGMRVLHQDARLVLAQTTDSFDVIIGDVFHDLAIPYHLVTREFAALVHQHLRPGGIYAMNLVDAFPDPRLLKAVVKTLRAEFGQVDIWMEGPPEAERVTFVITATDAQRLPQRVDAQHGMQRSWHRVSDMVDRIGAPMDEIPLLTDDYAPVESLIAGLLTGENQ</sequence>
<dbReference type="PANTHER" id="PTHR43317:SF1">
    <property type="entry name" value="THERMOSPERMINE SYNTHASE ACAULIS5"/>
    <property type="match status" value="1"/>
</dbReference>
<dbReference type="NCBIfam" id="NF037959">
    <property type="entry name" value="MFS_SpdSyn"/>
    <property type="match status" value="1"/>
</dbReference>
<evidence type="ECO:0000256" key="4">
    <source>
        <dbReference type="PROSITE-ProRule" id="PRU00354"/>
    </source>
</evidence>
<dbReference type="EMBL" id="JAAIJQ010000187">
    <property type="protein sequence ID" value="NEV65248.1"/>
    <property type="molecule type" value="Genomic_DNA"/>
</dbReference>
<feature type="transmembrane region" description="Helical" evidence="5">
    <location>
        <begin position="182"/>
        <end position="200"/>
    </location>
</feature>
<dbReference type="InterPro" id="IPR030374">
    <property type="entry name" value="PABS"/>
</dbReference>
<dbReference type="Gene3D" id="3.40.50.150">
    <property type="entry name" value="Vaccinia Virus protein VP39"/>
    <property type="match status" value="1"/>
</dbReference>
<gene>
    <name evidence="7" type="ORF">G3446_26035</name>
</gene>
<comment type="similarity">
    <text evidence="1">Belongs to the spermidine/spermine synthase family.</text>
</comment>
<feature type="transmembrane region" description="Helical" evidence="5">
    <location>
        <begin position="113"/>
        <end position="138"/>
    </location>
</feature>
<proteinExistence type="inferred from homology"/>
<feature type="transmembrane region" description="Helical" evidence="5">
    <location>
        <begin position="46"/>
        <end position="70"/>
    </location>
</feature>
<evidence type="ECO:0000313" key="8">
    <source>
        <dbReference type="Proteomes" id="UP000483379"/>
    </source>
</evidence>
<dbReference type="GO" id="GO:0006596">
    <property type="term" value="P:polyamine biosynthetic process"/>
    <property type="evidence" value="ECO:0007669"/>
    <property type="project" value="UniProtKB-UniRule"/>
</dbReference>
<dbReference type="GO" id="GO:0010487">
    <property type="term" value="F:thermospermine synthase activity"/>
    <property type="evidence" value="ECO:0007669"/>
    <property type="project" value="TreeGrafter"/>
</dbReference>
<dbReference type="RefSeq" id="WP_164456573.1">
    <property type="nucleotide sequence ID" value="NZ_JAAIJQ010000187.1"/>
</dbReference>
<evidence type="ECO:0000259" key="6">
    <source>
        <dbReference type="PROSITE" id="PS51006"/>
    </source>
</evidence>
<keyword evidence="2 4" id="KW-0808">Transferase</keyword>
<feature type="transmembrane region" description="Helical" evidence="5">
    <location>
        <begin position="12"/>
        <end position="34"/>
    </location>
</feature>
<accession>A0A6M0K634</accession>
<dbReference type="PANTHER" id="PTHR43317">
    <property type="entry name" value="THERMOSPERMINE SYNTHASE ACAULIS5"/>
    <property type="match status" value="1"/>
</dbReference>
<feature type="domain" description="PABS" evidence="6">
    <location>
        <begin position="324"/>
        <end position="459"/>
    </location>
</feature>